<reference evidence="8 9" key="1">
    <citation type="submission" date="2019-06" db="EMBL/GenBank/DDBJ databases">
        <title>Discovery of a novel chromosome fission-fusion reversal in muntjac.</title>
        <authorList>
            <person name="Mudd A.B."/>
            <person name="Bredeson J.V."/>
            <person name="Baum R."/>
            <person name="Hockemeyer D."/>
            <person name="Rokhsar D.S."/>
        </authorList>
    </citation>
    <scope>NUCLEOTIDE SEQUENCE [LARGE SCALE GENOMIC DNA]</scope>
    <source>
        <strain evidence="8">UTSW_UCB_Mm</strain>
        <tissue evidence="8">Fibroblast cell line</tissue>
    </source>
</reference>
<evidence type="ECO:0000256" key="5">
    <source>
        <dbReference type="ARBA" id="ARBA00043266"/>
    </source>
</evidence>
<dbReference type="AlphaFoldDB" id="A0A5N3UQ44"/>
<dbReference type="Pfam" id="PF07686">
    <property type="entry name" value="V-set"/>
    <property type="match status" value="1"/>
</dbReference>
<keyword evidence="5" id="KW-0391">Immunity</keyword>
<proteinExistence type="predicted"/>
<name>A0A5N3UQ44_MUNMU</name>
<evidence type="ECO:0000259" key="7">
    <source>
        <dbReference type="PROSITE" id="PS50835"/>
    </source>
</evidence>
<dbReference type="PROSITE" id="PS50835">
    <property type="entry name" value="IG_LIKE"/>
    <property type="match status" value="1"/>
</dbReference>
<evidence type="ECO:0000256" key="2">
    <source>
        <dbReference type="ARBA" id="ARBA00023130"/>
    </source>
</evidence>
<dbReference type="Gene3D" id="2.60.40.10">
    <property type="entry name" value="Immunoglobulins"/>
    <property type="match status" value="1"/>
</dbReference>
<dbReference type="InterPro" id="IPR036179">
    <property type="entry name" value="Ig-like_dom_sf"/>
</dbReference>
<dbReference type="PANTHER" id="PTHR19367">
    <property type="entry name" value="T-CELL RECEPTOR ALPHA CHAIN V REGION"/>
    <property type="match status" value="1"/>
</dbReference>
<evidence type="ECO:0000313" key="8">
    <source>
        <dbReference type="EMBL" id="KAB0338773.1"/>
    </source>
</evidence>
<keyword evidence="3" id="KW-0675">Receptor</keyword>
<dbReference type="EMBL" id="VCEA01003201">
    <property type="protein sequence ID" value="KAB0338773.1"/>
    <property type="molecule type" value="Genomic_DNA"/>
</dbReference>
<dbReference type="GO" id="GO:0042101">
    <property type="term" value="C:T cell receptor complex"/>
    <property type="evidence" value="ECO:0007669"/>
    <property type="project" value="UniProtKB-KW"/>
</dbReference>
<organism evidence="8 9">
    <name type="scientific">Muntiacus muntjak</name>
    <name type="common">Barking deer</name>
    <name type="synonym">Indian muntjac</name>
    <dbReference type="NCBI Taxonomy" id="9888"/>
    <lineage>
        <taxon>Eukaryota</taxon>
        <taxon>Metazoa</taxon>
        <taxon>Chordata</taxon>
        <taxon>Craniata</taxon>
        <taxon>Vertebrata</taxon>
        <taxon>Euteleostomi</taxon>
        <taxon>Mammalia</taxon>
        <taxon>Eutheria</taxon>
        <taxon>Laurasiatheria</taxon>
        <taxon>Artiodactyla</taxon>
        <taxon>Ruminantia</taxon>
        <taxon>Pecora</taxon>
        <taxon>Cervidae</taxon>
        <taxon>Muntiacinae</taxon>
        <taxon>Muntiacus</taxon>
    </lineage>
</organism>
<dbReference type="InterPro" id="IPR013783">
    <property type="entry name" value="Ig-like_fold"/>
</dbReference>
<comment type="caution">
    <text evidence="8">The sequence shown here is derived from an EMBL/GenBank/DDBJ whole genome shotgun (WGS) entry which is preliminary data.</text>
</comment>
<dbReference type="GO" id="GO:0002250">
    <property type="term" value="P:adaptive immune response"/>
    <property type="evidence" value="ECO:0007669"/>
    <property type="project" value="UniProtKB-KW"/>
</dbReference>
<feature type="chain" id="PRO_5024412744" description="Ig-like domain-containing protein" evidence="6">
    <location>
        <begin position="20"/>
        <end position="165"/>
    </location>
</feature>
<dbReference type="SUPFAM" id="SSF48726">
    <property type="entry name" value="Immunoglobulin"/>
    <property type="match status" value="1"/>
</dbReference>
<feature type="signal peptide" evidence="6">
    <location>
        <begin position="1"/>
        <end position="19"/>
    </location>
</feature>
<gene>
    <name evidence="8" type="ORF">FD754_024347</name>
</gene>
<evidence type="ECO:0000256" key="4">
    <source>
        <dbReference type="ARBA" id="ARBA00023319"/>
    </source>
</evidence>
<evidence type="ECO:0000256" key="3">
    <source>
        <dbReference type="ARBA" id="ARBA00023170"/>
    </source>
</evidence>
<evidence type="ECO:0000313" key="9">
    <source>
        <dbReference type="Proteomes" id="UP000326458"/>
    </source>
</evidence>
<dbReference type="InterPro" id="IPR007110">
    <property type="entry name" value="Ig-like_dom"/>
</dbReference>
<dbReference type="InterPro" id="IPR051287">
    <property type="entry name" value="TCR_variable_region"/>
</dbReference>
<accession>A0A5N3UQ44</accession>
<dbReference type="InterPro" id="IPR013106">
    <property type="entry name" value="Ig_V-set"/>
</dbReference>
<feature type="domain" description="Ig-like" evidence="7">
    <location>
        <begin position="16"/>
        <end position="124"/>
    </location>
</feature>
<evidence type="ECO:0000256" key="6">
    <source>
        <dbReference type="SAM" id="SignalP"/>
    </source>
</evidence>
<sequence length="165" mass="18501">MTLVFTLMLEIRSWSPVMTQPDDHITVSEGAHLELKCSYSSSVSPYLFWYVQYPDQGFQLLLKYMSGDNLVSGIRGFEAEFRKSEKSFHLRKTPAHWKDSAKYFCALSDTVPGAAGGAEPNLLDTVAQHKGILPHEQEDEECTILSGSGWQVLLQNRVGEGEETN</sequence>
<protein>
    <recommendedName>
        <fullName evidence="7">Ig-like domain-containing protein</fullName>
    </recommendedName>
</protein>
<keyword evidence="5" id="KW-1279">T cell receptor</keyword>
<keyword evidence="9" id="KW-1185">Reference proteome</keyword>
<keyword evidence="2" id="KW-1064">Adaptive immunity</keyword>
<evidence type="ECO:0000256" key="1">
    <source>
        <dbReference type="ARBA" id="ARBA00022729"/>
    </source>
</evidence>
<keyword evidence="1 6" id="KW-0732">Signal</keyword>
<dbReference type="Proteomes" id="UP000326458">
    <property type="component" value="Unassembled WGS sequence"/>
</dbReference>
<keyword evidence="4" id="KW-0393">Immunoglobulin domain</keyword>
<dbReference type="PANTHER" id="PTHR19367:SF24">
    <property type="entry name" value="T CELL RECEPTOR ALPHA VARIABLE 8-4"/>
    <property type="match status" value="1"/>
</dbReference>